<feature type="transmembrane region" description="Helical" evidence="13">
    <location>
        <begin position="475"/>
        <end position="495"/>
    </location>
</feature>
<dbReference type="PANTHER" id="PTHR48021:SF1">
    <property type="entry name" value="GH07001P-RELATED"/>
    <property type="match status" value="1"/>
</dbReference>
<dbReference type="VEuPathDB" id="FungiDB:PYU1_G008540"/>
<feature type="transmembrane region" description="Helical" evidence="13">
    <location>
        <begin position="177"/>
        <end position="197"/>
    </location>
</feature>
<comment type="subcellular location">
    <subcellularLocation>
        <location evidence="1">Membrane</location>
        <topology evidence="1">Multi-pass membrane protein</topology>
    </subcellularLocation>
</comment>
<evidence type="ECO:0000256" key="6">
    <source>
        <dbReference type="ARBA" id="ARBA00044637"/>
    </source>
</evidence>
<dbReference type="PROSITE" id="PS00217">
    <property type="entry name" value="SUGAR_TRANSPORT_2"/>
    <property type="match status" value="1"/>
</dbReference>
<evidence type="ECO:0000256" key="1">
    <source>
        <dbReference type="ARBA" id="ARBA00004141"/>
    </source>
</evidence>
<dbReference type="PRINTS" id="PR00171">
    <property type="entry name" value="SUGRTRNSPORT"/>
</dbReference>
<keyword evidence="4 13" id="KW-1133">Transmembrane helix</keyword>
<dbReference type="AlphaFoldDB" id="K3WUA9"/>
<feature type="transmembrane region" description="Helical" evidence="13">
    <location>
        <begin position="247"/>
        <end position="264"/>
    </location>
</feature>
<reference evidence="16" key="1">
    <citation type="journal article" date="2010" name="Genome Biol.">
        <title>Genome sequence of the necrotrophic plant pathogen Pythium ultimum reveals original pathogenicity mechanisms and effector repertoire.</title>
        <authorList>
            <person name="Levesque C.A."/>
            <person name="Brouwer H."/>
            <person name="Cano L."/>
            <person name="Hamilton J.P."/>
            <person name="Holt C."/>
            <person name="Huitema E."/>
            <person name="Raffaele S."/>
            <person name="Robideau G.P."/>
            <person name="Thines M."/>
            <person name="Win J."/>
            <person name="Zerillo M.M."/>
            <person name="Beakes G.W."/>
            <person name="Boore J.L."/>
            <person name="Busam D."/>
            <person name="Dumas B."/>
            <person name="Ferriera S."/>
            <person name="Fuerstenberg S.I."/>
            <person name="Gachon C.M."/>
            <person name="Gaulin E."/>
            <person name="Govers F."/>
            <person name="Grenville-Briggs L."/>
            <person name="Horner N."/>
            <person name="Hostetler J."/>
            <person name="Jiang R.H."/>
            <person name="Johnson J."/>
            <person name="Krajaejun T."/>
            <person name="Lin H."/>
            <person name="Meijer H.J."/>
            <person name="Moore B."/>
            <person name="Morris P."/>
            <person name="Phuntmart V."/>
            <person name="Puiu D."/>
            <person name="Shetty J."/>
            <person name="Stajich J.E."/>
            <person name="Tripathy S."/>
            <person name="Wawra S."/>
            <person name="van West P."/>
            <person name="Whitty B.R."/>
            <person name="Coutinho P.M."/>
            <person name="Henrissat B."/>
            <person name="Martin F."/>
            <person name="Thomas P.D."/>
            <person name="Tyler B.M."/>
            <person name="De Vries R.P."/>
            <person name="Kamoun S."/>
            <person name="Yandell M."/>
            <person name="Tisserat N."/>
            <person name="Buell C.R."/>
        </authorList>
    </citation>
    <scope>NUCLEOTIDE SEQUENCE</scope>
    <source>
        <strain evidence="16">DAOM:BR144</strain>
    </source>
</reference>
<dbReference type="GO" id="GO:0016020">
    <property type="term" value="C:membrane"/>
    <property type="evidence" value="ECO:0007669"/>
    <property type="project" value="UniProtKB-SubCell"/>
</dbReference>
<reference evidence="15" key="3">
    <citation type="submission" date="2015-02" db="UniProtKB">
        <authorList>
            <consortium name="EnsemblProtists"/>
        </authorList>
    </citation>
    <scope>IDENTIFICATION</scope>
    <source>
        <strain evidence="15">DAOM BR144</strain>
    </source>
</reference>
<feature type="transmembrane region" description="Helical" evidence="13">
    <location>
        <begin position="122"/>
        <end position="142"/>
    </location>
</feature>
<dbReference type="Gene3D" id="1.20.1250.20">
    <property type="entry name" value="MFS general substrate transporter like domains"/>
    <property type="match status" value="1"/>
</dbReference>
<evidence type="ECO:0000256" key="3">
    <source>
        <dbReference type="ARBA" id="ARBA00022692"/>
    </source>
</evidence>
<reference evidence="16" key="2">
    <citation type="submission" date="2010-04" db="EMBL/GenBank/DDBJ databases">
        <authorList>
            <person name="Buell R."/>
            <person name="Hamilton J."/>
            <person name="Hostetler J."/>
        </authorList>
    </citation>
    <scope>NUCLEOTIDE SEQUENCE [LARGE SCALE GENOMIC DNA]</scope>
    <source>
        <strain evidence="16">DAOM:BR144</strain>
    </source>
</reference>
<dbReference type="EnsemblProtists" id="PYU1_T008556">
    <property type="protein sequence ID" value="PYU1_T008556"/>
    <property type="gene ID" value="PYU1_G008540"/>
</dbReference>
<dbReference type="InterPro" id="IPR050549">
    <property type="entry name" value="MFS_Trehalose_Transporter"/>
</dbReference>
<dbReference type="InterPro" id="IPR005829">
    <property type="entry name" value="Sugar_transporter_CS"/>
</dbReference>
<dbReference type="Proteomes" id="UP000019132">
    <property type="component" value="Unassembled WGS sequence"/>
</dbReference>
<evidence type="ECO:0000259" key="14">
    <source>
        <dbReference type="PROSITE" id="PS50850"/>
    </source>
</evidence>
<evidence type="ECO:0000256" key="7">
    <source>
        <dbReference type="ARBA" id="ARBA00044648"/>
    </source>
</evidence>
<evidence type="ECO:0000256" key="4">
    <source>
        <dbReference type="ARBA" id="ARBA00022989"/>
    </source>
</evidence>
<proteinExistence type="predicted"/>
<evidence type="ECO:0000313" key="15">
    <source>
        <dbReference type="EnsemblProtists" id="PYU1_T008556"/>
    </source>
</evidence>
<feature type="transmembrane region" description="Helical" evidence="13">
    <location>
        <begin position="507"/>
        <end position="530"/>
    </location>
</feature>
<keyword evidence="3 13" id="KW-0812">Transmembrane</keyword>
<evidence type="ECO:0000256" key="12">
    <source>
        <dbReference type="ARBA" id="ARBA00044780"/>
    </source>
</evidence>
<comment type="catalytic activity">
    <reaction evidence="7">
        <text>D-glucose(out) = D-glucose(in)</text>
        <dbReference type="Rhea" id="RHEA:60376"/>
        <dbReference type="ChEBI" id="CHEBI:4167"/>
    </reaction>
    <physiologicalReaction direction="left-to-right" evidence="7">
        <dbReference type="Rhea" id="RHEA:60377"/>
    </physiologicalReaction>
</comment>
<feature type="transmembrane region" description="Helical" evidence="13">
    <location>
        <begin position="324"/>
        <end position="344"/>
    </location>
</feature>
<dbReference type="InterPro" id="IPR003663">
    <property type="entry name" value="Sugar/inositol_transpt"/>
</dbReference>
<feature type="transmembrane region" description="Helical" evidence="13">
    <location>
        <begin position="377"/>
        <end position="399"/>
    </location>
</feature>
<dbReference type="OMA" id="SEWKIMA"/>
<comment type="catalytic activity">
    <reaction evidence="6">
        <text>D-galactose(in) = D-galactose(out)</text>
        <dbReference type="Rhea" id="RHEA:34915"/>
        <dbReference type="ChEBI" id="CHEBI:4139"/>
    </reaction>
    <physiologicalReaction direction="right-to-left" evidence="6">
        <dbReference type="Rhea" id="RHEA:34917"/>
    </physiologicalReaction>
</comment>
<dbReference type="InterPro" id="IPR036259">
    <property type="entry name" value="MFS_trans_sf"/>
</dbReference>
<feature type="transmembrane region" description="Helical" evidence="13">
    <location>
        <begin position="77"/>
        <end position="102"/>
    </location>
</feature>
<evidence type="ECO:0000256" key="9">
    <source>
        <dbReference type="ARBA" id="ARBA00044662"/>
    </source>
</evidence>
<dbReference type="HOGENOM" id="CLU_034426_0_0_1"/>
<feature type="transmembrane region" description="Helical" evidence="13">
    <location>
        <begin position="154"/>
        <end position="171"/>
    </location>
</feature>
<organism evidence="15 16">
    <name type="scientific">Globisporangium ultimum (strain ATCC 200006 / CBS 805.95 / DAOM BR144)</name>
    <name type="common">Pythium ultimum</name>
    <dbReference type="NCBI Taxonomy" id="431595"/>
    <lineage>
        <taxon>Eukaryota</taxon>
        <taxon>Sar</taxon>
        <taxon>Stramenopiles</taxon>
        <taxon>Oomycota</taxon>
        <taxon>Peronosporomycetes</taxon>
        <taxon>Pythiales</taxon>
        <taxon>Pythiaceae</taxon>
        <taxon>Globisporangium</taxon>
    </lineage>
</organism>
<evidence type="ECO:0000313" key="16">
    <source>
        <dbReference type="Proteomes" id="UP000019132"/>
    </source>
</evidence>
<keyword evidence="16" id="KW-1185">Reference proteome</keyword>
<protein>
    <recommendedName>
        <fullName evidence="12">Hexose transporter 1</fullName>
    </recommendedName>
</protein>
<sequence length="575" mass="62740">MVAAPPRAQQQHAARGWRSLVEALRDPARSEFAFVPHQYVHAPAELVDVSLSPGESTPINARKDFTERSSPYQLNRFFVLHVVAIGVSAMCCAWVALFPISATRLYNMQVDVFNTNHVHATYFFNECLYLGQILGAAAAGYLGDRLGRAGALELAAIPYIVGWLLVGLAYGEITVIIGRYLLGMATGMMSVVAPIYLAEVSAARTRGRVLCVQALCAALGSACYVAIGVLCIYLSRAYFGFNLSEWKVLAMVGLTPGLVLLLAMQKLPDSPTWLVMRHDDRETAFEILAKLFNGSYKNAEYHVNAIIHANLLASKHQDRMHSRVVLLLRPLALCCVLFTLRAFASSLVEPTLSATSKTNAFMVTLFGIDVDGTETELLIAMTCMWIAACIGVLCCFLLIDVRGRLLALRFGCYVVVCGCAFIMLSAYRSNKTDGQLTDYGSATMMLILAGHELGLGVVPVVVASELFPVRLRVGAMSLVVVWDRAVRLGLASYVVPFLRANLHSLHVFWLGAGLVLLCNVGGIVVSWFYLPETSKRSLQEIEAILSGWQPATPQLGFSRVRLGGLRYGTSFSHSA</sequence>
<feature type="transmembrane region" description="Helical" evidence="13">
    <location>
        <begin position="209"/>
        <end position="235"/>
    </location>
</feature>
<dbReference type="InParanoid" id="K3WUA9"/>
<accession>K3WUA9</accession>
<keyword evidence="5 13" id="KW-0472">Membrane</keyword>
<dbReference type="InterPro" id="IPR020846">
    <property type="entry name" value="MFS_dom"/>
</dbReference>
<comment type="catalytic activity">
    <reaction evidence="9">
        <text>D-mannose(out) = D-mannose(in)</text>
        <dbReference type="Rhea" id="RHEA:78391"/>
        <dbReference type="ChEBI" id="CHEBI:4208"/>
    </reaction>
    <physiologicalReaction direction="left-to-right" evidence="9">
        <dbReference type="Rhea" id="RHEA:78392"/>
    </physiologicalReaction>
</comment>
<evidence type="ECO:0000256" key="5">
    <source>
        <dbReference type="ARBA" id="ARBA00023136"/>
    </source>
</evidence>
<dbReference type="PANTHER" id="PTHR48021">
    <property type="match status" value="1"/>
</dbReference>
<comment type="catalytic activity">
    <reaction evidence="10">
        <text>D-glucosamine(out) = D-glucosamine(in)</text>
        <dbReference type="Rhea" id="RHEA:78423"/>
        <dbReference type="ChEBI" id="CHEBI:58723"/>
    </reaction>
    <physiologicalReaction direction="left-to-right" evidence="10">
        <dbReference type="Rhea" id="RHEA:78424"/>
    </physiologicalReaction>
</comment>
<feature type="transmembrane region" description="Helical" evidence="13">
    <location>
        <begin position="406"/>
        <end position="427"/>
    </location>
</feature>
<dbReference type="Pfam" id="PF00083">
    <property type="entry name" value="Sugar_tr"/>
    <property type="match status" value="1"/>
</dbReference>
<dbReference type="EMBL" id="GL376613">
    <property type="status" value="NOT_ANNOTATED_CDS"/>
    <property type="molecule type" value="Genomic_DNA"/>
</dbReference>
<comment type="catalytic activity">
    <reaction evidence="11">
        <text>D-fructose(out) = D-fructose(in)</text>
        <dbReference type="Rhea" id="RHEA:60372"/>
        <dbReference type="ChEBI" id="CHEBI:37721"/>
    </reaction>
    <physiologicalReaction direction="left-to-right" evidence="11">
        <dbReference type="Rhea" id="RHEA:60373"/>
    </physiologicalReaction>
</comment>
<dbReference type="eggNOG" id="KOG0254">
    <property type="taxonomic scope" value="Eukaryota"/>
</dbReference>
<comment type="catalytic activity">
    <reaction evidence="8">
        <text>D-xylose(out) = D-xylose(in)</text>
        <dbReference type="Rhea" id="RHEA:78427"/>
        <dbReference type="ChEBI" id="CHEBI:53455"/>
    </reaction>
    <physiologicalReaction direction="left-to-right" evidence="8">
        <dbReference type="Rhea" id="RHEA:78428"/>
    </physiologicalReaction>
</comment>
<evidence type="ECO:0000256" key="10">
    <source>
        <dbReference type="ARBA" id="ARBA00044668"/>
    </source>
</evidence>
<feature type="transmembrane region" description="Helical" evidence="13">
    <location>
        <begin position="439"/>
        <end position="463"/>
    </location>
</feature>
<evidence type="ECO:0000256" key="13">
    <source>
        <dbReference type="SAM" id="Phobius"/>
    </source>
</evidence>
<dbReference type="SUPFAM" id="SSF103473">
    <property type="entry name" value="MFS general substrate transporter"/>
    <property type="match status" value="1"/>
</dbReference>
<dbReference type="GO" id="GO:0022857">
    <property type="term" value="F:transmembrane transporter activity"/>
    <property type="evidence" value="ECO:0007669"/>
    <property type="project" value="InterPro"/>
</dbReference>
<feature type="domain" description="Major facilitator superfamily (MFS) profile" evidence="14">
    <location>
        <begin position="79"/>
        <end position="534"/>
    </location>
</feature>
<dbReference type="PROSITE" id="PS50850">
    <property type="entry name" value="MFS"/>
    <property type="match status" value="1"/>
</dbReference>
<comment type="subunit">
    <text evidence="2">Homodimer.</text>
</comment>
<evidence type="ECO:0000256" key="11">
    <source>
        <dbReference type="ARBA" id="ARBA00044710"/>
    </source>
</evidence>
<dbReference type="STRING" id="431595.K3WUA9"/>
<dbReference type="InterPro" id="IPR005828">
    <property type="entry name" value="MFS_sugar_transport-like"/>
</dbReference>
<name>K3WUA9_GLOUD</name>
<evidence type="ECO:0000256" key="8">
    <source>
        <dbReference type="ARBA" id="ARBA00044656"/>
    </source>
</evidence>
<evidence type="ECO:0000256" key="2">
    <source>
        <dbReference type="ARBA" id="ARBA00011738"/>
    </source>
</evidence>